<feature type="region of interest" description="Disordered" evidence="1">
    <location>
        <begin position="129"/>
        <end position="149"/>
    </location>
</feature>
<evidence type="ECO:0000313" key="2">
    <source>
        <dbReference type="EMBL" id="RVW01551.1"/>
    </source>
</evidence>
<proteinExistence type="predicted"/>
<dbReference type="Proteomes" id="UP000284333">
    <property type="component" value="Unassembled WGS sequence"/>
</dbReference>
<sequence>MTADREQPAPEHRRPEGVTDATIEAVGKLSEALETVEQARGHLYAFHQLMGRADRQLGRAAQMLSESGHTAHAERLETAMVGRNVLEGRWTFQIVEEFDDGYWAEFREHEKAVREALLAGRRHLYEAEMKEARRTKGRPGHEARPAPEQ</sequence>
<evidence type="ECO:0000256" key="1">
    <source>
        <dbReference type="SAM" id="MobiDB-lite"/>
    </source>
</evidence>
<comment type="caution">
    <text evidence="2">The sequence shown here is derived from an EMBL/GenBank/DDBJ whole genome shotgun (WGS) entry which is preliminary data.</text>
</comment>
<keyword evidence="3" id="KW-1185">Reference proteome</keyword>
<dbReference type="OrthoDB" id="3212097at2"/>
<dbReference type="EMBL" id="RKLN01000005">
    <property type="protein sequence ID" value="RVW01551.1"/>
    <property type="molecule type" value="Genomic_DNA"/>
</dbReference>
<gene>
    <name evidence="2" type="ORF">EF834_14075</name>
</gene>
<protein>
    <submittedName>
        <fullName evidence="2">Uncharacterized protein</fullName>
    </submittedName>
</protein>
<dbReference type="RefSeq" id="WP_127947848.1">
    <property type="nucleotide sequence ID" value="NZ_RKLN01000005.1"/>
</dbReference>
<evidence type="ECO:0000313" key="3">
    <source>
        <dbReference type="Proteomes" id="UP000284333"/>
    </source>
</evidence>
<reference evidence="2 3" key="1">
    <citation type="submission" date="2018-11" db="EMBL/GenBank/DDBJ databases">
        <title>Rhodococcus spongicola sp. nov. and Rhodococcus xishaensis sp. nov. from marine sponges.</title>
        <authorList>
            <person name="Li L."/>
            <person name="Lin H.W."/>
        </authorList>
    </citation>
    <scope>NUCLEOTIDE SEQUENCE [LARGE SCALE GENOMIC DNA]</scope>
    <source>
        <strain evidence="2 3">LHW50502</strain>
    </source>
</reference>
<accession>A0A438AS61</accession>
<name>A0A438AS61_9NOCA</name>
<dbReference type="AlphaFoldDB" id="A0A438AS61"/>
<organism evidence="2 3">
    <name type="scientific">Rhodococcus spongiicola</name>
    <dbReference type="NCBI Taxonomy" id="2487352"/>
    <lineage>
        <taxon>Bacteria</taxon>
        <taxon>Bacillati</taxon>
        <taxon>Actinomycetota</taxon>
        <taxon>Actinomycetes</taxon>
        <taxon>Mycobacteriales</taxon>
        <taxon>Nocardiaceae</taxon>
        <taxon>Rhodococcus</taxon>
    </lineage>
</organism>